<dbReference type="RefSeq" id="WP_250867274.1">
    <property type="nucleotide sequence ID" value="NZ_JAGSOI010000006.1"/>
</dbReference>
<dbReference type="AlphaFoldDB" id="A0A9E5DA40"/>
<sequence>MDFIEKLKEKQKDQSAKNWFDLGVQTKSQDKKVKYFTKCLLIEPGNAQALRLMADAQQELGLVDAALGSRAKADEMEGLASGFEQDDDVALETSSFENVNFGSDTLNFEEEAIPAQQSFSFSNDSPMAGVSADEAIPADDVIGIIEEPQEGLKSVNPVIKDNKWTAFEDAKNKELEWESDAHVEYDAGVHTQDESEMAESLVIPEEDGGGKFVEAAEEKSESTFVEAVEEKNEPTFVEATVKKPTMVKAEPVVAVKEPAQKVIRQADEKRVNASVTEPSVKKVTMVQTAPTEVAPAISQYKVTDTVPFTLPMKEIIKFWVVGIVAILVAGFIMTALVGQ</sequence>
<keyword evidence="1" id="KW-0472">Membrane</keyword>
<dbReference type="Proteomes" id="UP001056766">
    <property type="component" value="Unassembled WGS sequence"/>
</dbReference>
<comment type="caution">
    <text evidence="2">The sequence shown here is derived from an EMBL/GenBank/DDBJ whole genome shotgun (WGS) entry which is preliminary data.</text>
</comment>
<keyword evidence="3" id="KW-1185">Reference proteome</keyword>
<dbReference type="EMBL" id="JAGSOI010000006">
    <property type="protein sequence ID" value="MCM1985901.1"/>
    <property type="molecule type" value="Genomic_DNA"/>
</dbReference>
<reference evidence="2" key="2">
    <citation type="submission" date="2021-04" db="EMBL/GenBank/DDBJ databases">
        <authorList>
            <person name="Dong X."/>
        </authorList>
    </citation>
    <scope>NUCLEOTIDE SEQUENCE</scope>
    <source>
        <strain evidence="2">LLY</strain>
    </source>
</reference>
<feature type="transmembrane region" description="Helical" evidence="1">
    <location>
        <begin position="318"/>
        <end position="338"/>
    </location>
</feature>
<keyword evidence="1" id="KW-0812">Transmembrane</keyword>
<evidence type="ECO:0000313" key="3">
    <source>
        <dbReference type="Proteomes" id="UP001056766"/>
    </source>
</evidence>
<organism evidence="2 3">
    <name type="scientific">Methanococcoides seepicolus</name>
    <dbReference type="NCBI Taxonomy" id="2828780"/>
    <lineage>
        <taxon>Archaea</taxon>
        <taxon>Methanobacteriati</taxon>
        <taxon>Methanobacteriota</taxon>
        <taxon>Stenosarchaea group</taxon>
        <taxon>Methanomicrobia</taxon>
        <taxon>Methanosarcinales</taxon>
        <taxon>Methanosarcinaceae</taxon>
        <taxon>Methanococcoides</taxon>
    </lineage>
</organism>
<proteinExistence type="predicted"/>
<protein>
    <submittedName>
        <fullName evidence="2">Uncharacterized protein</fullName>
    </submittedName>
</protein>
<accession>A0A9E5DA40</accession>
<name>A0A9E5DA40_9EURY</name>
<keyword evidence="1" id="KW-1133">Transmembrane helix</keyword>
<gene>
    <name evidence="2" type="ORF">KDK67_02550</name>
</gene>
<evidence type="ECO:0000313" key="2">
    <source>
        <dbReference type="EMBL" id="MCM1985901.1"/>
    </source>
</evidence>
<evidence type="ECO:0000256" key="1">
    <source>
        <dbReference type="SAM" id="Phobius"/>
    </source>
</evidence>
<reference evidence="2" key="1">
    <citation type="journal article" date="2021" name="mSystems">
        <title>Bacteria and Archaea Synergistically Convert Glycine Betaine to Biogenic Methane in the Formosa Cold Seep of the South China Sea.</title>
        <authorList>
            <person name="Li L."/>
            <person name="Zhang W."/>
            <person name="Zhang S."/>
            <person name="Song L."/>
            <person name="Sun Q."/>
            <person name="Zhang H."/>
            <person name="Xiang H."/>
            <person name="Dong X."/>
        </authorList>
    </citation>
    <scope>NUCLEOTIDE SEQUENCE</scope>
    <source>
        <strain evidence="2">LLY</strain>
    </source>
</reference>